<comment type="caution">
    <text evidence="1">The sequence shown here is derived from an EMBL/GenBank/DDBJ whole genome shotgun (WGS) entry which is preliminary data.</text>
</comment>
<sequence length="87" mass="9814">MPPVYISSYRLRQDKLEEYLKEAFPGTRIEITVRDAPAPIVVVLAHAPPTNSAQIGDGTYDVELPNSLTQGQYDKIDGLRDKRRSRD</sequence>
<organism evidence="1 2">
    <name type="scientific">Xylaria arbuscula</name>
    <dbReference type="NCBI Taxonomy" id="114810"/>
    <lineage>
        <taxon>Eukaryota</taxon>
        <taxon>Fungi</taxon>
        <taxon>Dikarya</taxon>
        <taxon>Ascomycota</taxon>
        <taxon>Pezizomycotina</taxon>
        <taxon>Sordariomycetes</taxon>
        <taxon>Xylariomycetidae</taxon>
        <taxon>Xylariales</taxon>
        <taxon>Xylariaceae</taxon>
        <taxon>Xylaria</taxon>
    </lineage>
</organism>
<dbReference type="Proteomes" id="UP001148614">
    <property type="component" value="Unassembled WGS sequence"/>
</dbReference>
<evidence type="ECO:0000313" key="2">
    <source>
        <dbReference type="Proteomes" id="UP001148614"/>
    </source>
</evidence>
<keyword evidence="2" id="KW-1185">Reference proteome</keyword>
<dbReference type="AlphaFoldDB" id="A0A9W8NDZ5"/>
<protein>
    <submittedName>
        <fullName evidence="1">Uncharacterized protein</fullName>
    </submittedName>
</protein>
<proteinExistence type="predicted"/>
<dbReference type="OrthoDB" id="4579406at2759"/>
<evidence type="ECO:0000313" key="1">
    <source>
        <dbReference type="EMBL" id="KAJ3570692.1"/>
    </source>
</evidence>
<name>A0A9W8NDZ5_9PEZI</name>
<dbReference type="EMBL" id="JANPWZ010000909">
    <property type="protein sequence ID" value="KAJ3570692.1"/>
    <property type="molecule type" value="Genomic_DNA"/>
</dbReference>
<reference evidence="1" key="1">
    <citation type="submission" date="2022-07" db="EMBL/GenBank/DDBJ databases">
        <title>Genome Sequence of Xylaria arbuscula.</title>
        <authorList>
            <person name="Buettner E."/>
        </authorList>
    </citation>
    <scope>NUCLEOTIDE SEQUENCE</scope>
    <source>
        <strain evidence="1">VT107</strain>
    </source>
</reference>
<gene>
    <name evidence="1" type="ORF">NPX13_g5645</name>
</gene>
<accession>A0A9W8NDZ5</accession>